<reference evidence="2 3" key="1">
    <citation type="submission" date="2013-09" db="EMBL/GenBank/DDBJ databases">
        <authorList>
            <person name="Durkin A.S."/>
            <person name="Haft D.R."/>
            <person name="McCorrison J."/>
            <person name="Torralba M."/>
            <person name="Gillis M."/>
            <person name="Haft D.H."/>
            <person name="Methe B."/>
            <person name="Sutton G."/>
            <person name="Nelson K.E."/>
        </authorList>
    </citation>
    <scope>NUCLEOTIDE SEQUENCE [LARGE SCALE GENOMIC DNA]</scope>
    <source>
        <strain evidence="2 3">BV3C16-1</strain>
    </source>
</reference>
<evidence type="ECO:0000313" key="3">
    <source>
        <dbReference type="Proteomes" id="UP000017090"/>
    </source>
</evidence>
<sequence length="166" mass="19042">MAYTGEIINGIATAVHKATGYPVYINFKKQKATFPCFYINHDDSEQEQKLDNRYYREGTYTVSFFMSELGETQDVRKLYEIAEILYWALEYISVEGGKLRGTEMSDKISDDVLKFKVHYDFFIKKVQNRTPMEHLDVSEGVSNGNDKETNNESESTDGTKATARSV</sequence>
<name>U7UPR0_9FIRM</name>
<dbReference type="EMBL" id="AWXA01000010">
    <property type="protein sequence ID" value="ERT61261.1"/>
    <property type="molecule type" value="Genomic_DNA"/>
</dbReference>
<organism evidence="2 3">
    <name type="scientific">Megasphaera vaginalis</name>
    <name type="common">ex Srinivasan et al. 2021</name>
    <dbReference type="NCBI Taxonomy" id="1111454"/>
    <lineage>
        <taxon>Bacteria</taxon>
        <taxon>Bacillati</taxon>
        <taxon>Bacillota</taxon>
        <taxon>Negativicutes</taxon>
        <taxon>Veillonellales</taxon>
        <taxon>Veillonellaceae</taxon>
        <taxon>Megasphaera</taxon>
    </lineage>
</organism>
<comment type="caution">
    <text evidence="2">The sequence shown here is derived from an EMBL/GenBank/DDBJ whole genome shotgun (WGS) entry which is preliminary data.</text>
</comment>
<dbReference type="InterPro" id="IPR049254">
    <property type="entry name" value="Phage_tail_terminator"/>
</dbReference>
<protein>
    <recommendedName>
        <fullName evidence="4">Phage protein</fullName>
    </recommendedName>
</protein>
<dbReference type="RefSeq" id="WP_023053164.1">
    <property type="nucleotide sequence ID" value="NZ_AWXA01000010.1"/>
</dbReference>
<dbReference type="Proteomes" id="UP000017090">
    <property type="component" value="Unassembled WGS sequence"/>
</dbReference>
<evidence type="ECO:0000256" key="1">
    <source>
        <dbReference type="SAM" id="MobiDB-lite"/>
    </source>
</evidence>
<dbReference type="PATRIC" id="fig|1111454.3.peg.665"/>
<dbReference type="AlphaFoldDB" id="U7UPR0"/>
<keyword evidence="3" id="KW-1185">Reference proteome</keyword>
<dbReference type="STRING" id="1111454.HMPREF1250_0170"/>
<feature type="compositionally biased region" description="Polar residues" evidence="1">
    <location>
        <begin position="152"/>
        <end position="166"/>
    </location>
</feature>
<dbReference type="eggNOG" id="ENOG5032YNZ">
    <property type="taxonomic scope" value="Bacteria"/>
</dbReference>
<dbReference type="Pfam" id="PF20765">
    <property type="entry name" value="Phage_tail_terminator_8"/>
    <property type="match status" value="1"/>
</dbReference>
<gene>
    <name evidence="2" type="ORF">HMPREF1250_0170</name>
</gene>
<proteinExistence type="predicted"/>
<evidence type="ECO:0000313" key="2">
    <source>
        <dbReference type="EMBL" id="ERT61261.1"/>
    </source>
</evidence>
<dbReference type="OrthoDB" id="2063617at2"/>
<accession>U7UPR0</accession>
<feature type="region of interest" description="Disordered" evidence="1">
    <location>
        <begin position="134"/>
        <end position="166"/>
    </location>
</feature>
<evidence type="ECO:0008006" key="4">
    <source>
        <dbReference type="Google" id="ProtNLM"/>
    </source>
</evidence>